<gene>
    <name evidence="1" type="ORF">UPYG_G00070970</name>
</gene>
<name>A0ABD0XEH1_UMBPY</name>
<proteinExistence type="predicted"/>
<protein>
    <submittedName>
        <fullName evidence="1">Uncharacterized protein</fullName>
    </submittedName>
</protein>
<evidence type="ECO:0000313" key="2">
    <source>
        <dbReference type="Proteomes" id="UP001557470"/>
    </source>
</evidence>
<accession>A0ABD0XEH1</accession>
<dbReference type="AlphaFoldDB" id="A0ABD0XEH1"/>
<comment type="caution">
    <text evidence="1">The sequence shown here is derived from an EMBL/GenBank/DDBJ whole genome shotgun (WGS) entry which is preliminary data.</text>
</comment>
<organism evidence="1 2">
    <name type="scientific">Umbra pygmaea</name>
    <name type="common">Eastern mudminnow</name>
    <dbReference type="NCBI Taxonomy" id="75934"/>
    <lineage>
        <taxon>Eukaryota</taxon>
        <taxon>Metazoa</taxon>
        <taxon>Chordata</taxon>
        <taxon>Craniata</taxon>
        <taxon>Vertebrata</taxon>
        <taxon>Euteleostomi</taxon>
        <taxon>Actinopterygii</taxon>
        <taxon>Neopterygii</taxon>
        <taxon>Teleostei</taxon>
        <taxon>Protacanthopterygii</taxon>
        <taxon>Esociformes</taxon>
        <taxon>Umbridae</taxon>
        <taxon>Umbra</taxon>
    </lineage>
</organism>
<reference evidence="1 2" key="1">
    <citation type="submission" date="2024-06" db="EMBL/GenBank/DDBJ databases">
        <authorList>
            <person name="Pan Q."/>
            <person name="Wen M."/>
            <person name="Jouanno E."/>
            <person name="Zahm M."/>
            <person name="Klopp C."/>
            <person name="Cabau C."/>
            <person name="Louis A."/>
            <person name="Berthelot C."/>
            <person name="Parey E."/>
            <person name="Roest Crollius H."/>
            <person name="Montfort J."/>
            <person name="Robinson-Rechavi M."/>
            <person name="Bouchez O."/>
            <person name="Lampietro C."/>
            <person name="Lopez Roques C."/>
            <person name="Donnadieu C."/>
            <person name="Postlethwait J."/>
            <person name="Bobe J."/>
            <person name="Verreycken H."/>
            <person name="Guiguen Y."/>
        </authorList>
    </citation>
    <scope>NUCLEOTIDE SEQUENCE [LARGE SCALE GENOMIC DNA]</scope>
    <source>
        <strain evidence="1">Up_M1</strain>
        <tissue evidence="1">Testis</tissue>
    </source>
</reference>
<evidence type="ECO:0000313" key="1">
    <source>
        <dbReference type="EMBL" id="KAL1006334.1"/>
    </source>
</evidence>
<dbReference type="Proteomes" id="UP001557470">
    <property type="component" value="Unassembled WGS sequence"/>
</dbReference>
<sequence length="64" mass="7141">MLVPVSKPRDFLSHSRELPYIPVEAHRQSVGHGGIQSREKPIGTKYFSNIGNTSVNLEGIYNMS</sequence>
<dbReference type="EMBL" id="JAGEUA010000002">
    <property type="protein sequence ID" value="KAL1006334.1"/>
    <property type="molecule type" value="Genomic_DNA"/>
</dbReference>
<keyword evidence="2" id="KW-1185">Reference proteome</keyword>